<evidence type="ECO:0000313" key="2">
    <source>
        <dbReference type="Proteomes" id="UP000236291"/>
    </source>
</evidence>
<gene>
    <name evidence="1" type="ORF">L195_g060496</name>
</gene>
<reference evidence="1 2" key="1">
    <citation type="journal article" date="2014" name="Am. J. Bot.">
        <title>Genome assembly and annotation for red clover (Trifolium pratense; Fabaceae).</title>
        <authorList>
            <person name="Istvanek J."/>
            <person name="Jaros M."/>
            <person name="Krenek A."/>
            <person name="Repkova J."/>
        </authorList>
    </citation>
    <scope>NUCLEOTIDE SEQUENCE [LARGE SCALE GENOMIC DNA]</scope>
    <source>
        <strain evidence="2">cv. Tatra</strain>
        <tissue evidence="1">Young leaves</tissue>
    </source>
</reference>
<organism evidence="1 2">
    <name type="scientific">Trifolium pratense</name>
    <name type="common">Red clover</name>
    <dbReference type="NCBI Taxonomy" id="57577"/>
    <lineage>
        <taxon>Eukaryota</taxon>
        <taxon>Viridiplantae</taxon>
        <taxon>Streptophyta</taxon>
        <taxon>Embryophyta</taxon>
        <taxon>Tracheophyta</taxon>
        <taxon>Spermatophyta</taxon>
        <taxon>Magnoliopsida</taxon>
        <taxon>eudicotyledons</taxon>
        <taxon>Gunneridae</taxon>
        <taxon>Pentapetalae</taxon>
        <taxon>rosids</taxon>
        <taxon>fabids</taxon>
        <taxon>Fabales</taxon>
        <taxon>Fabaceae</taxon>
        <taxon>Papilionoideae</taxon>
        <taxon>50 kb inversion clade</taxon>
        <taxon>NPAAA clade</taxon>
        <taxon>Hologalegina</taxon>
        <taxon>IRL clade</taxon>
        <taxon>Trifolieae</taxon>
        <taxon>Trifolium</taxon>
    </lineage>
</organism>
<dbReference type="AlphaFoldDB" id="A0A2K3K484"/>
<accession>A0A2K3K484</accession>
<dbReference type="EMBL" id="ASHM01139901">
    <property type="protein sequence ID" value="PNX61089.1"/>
    <property type="molecule type" value="Genomic_DNA"/>
</dbReference>
<dbReference type="Proteomes" id="UP000236291">
    <property type="component" value="Unassembled WGS sequence"/>
</dbReference>
<evidence type="ECO:0000313" key="1">
    <source>
        <dbReference type="EMBL" id="PNX61089.1"/>
    </source>
</evidence>
<sequence length="25" mass="2672">DIKPGLMPAAPGSMKMQVWVMLSAI</sequence>
<protein>
    <submittedName>
        <fullName evidence="1">Uncharacterized protein</fullName>
    </submittedName>
</protein>
<name>A0A2K3K484_TRIPR</name>
<reference evidence="1 2" key="2">
    <citation type="journal article" date="2017" name="Front. Plant Sci.">
        <title>Gene Classification and Mining of Molecular Markers Useful in Red Clover (Trifolium pratense) Breeding.</title>
        <authorList>
            <person name="Istvanek J."/>
            <person name="Dluhosova J."/>
            <person name="Dluhos P."/>
            <person name="Patkova L."/>
            <person name="Nedelnik J."/>
            <person name="Repkova J."/>
        </authorList>
    </citation>
    <scope>NUCLEOTIDE SEQUENCE [LARGE SCALE GENOMIC DNA]</scope>
    <source>
        <strain evidence="2">cv. Tatra</strain>
        <tissue evidence="1">Young leaves</tissue>
    </source>
</reference>
<comment type="caution">
    <text evidence="1">The sequence shown here is derived from an EMBL/GenBank/DDBJ whole genome shotgun (WGS) entry which is preliminary data.</text>
</comment>
<feature type="non-terminal residue" evidence="1">
    <location>
        <position position="1"/>
    </location>
</feature>
<proteinExistence type="predicted"/>